<evidence type="ECO:0000313" key="1">
    <source>
        <dbReference type="EMBL" id="KAF2261513.1"/>
    </source>
</evidence>
<gene>
    <name evidence="1" type="ORF">CC78DRAFT_583613</name>
</gene>
<protein>
    <submittedName>
        <fullName evidence="1">Uncharacterized protein</fullName>
    </submittedName>
</protein>
<name>A0A9P4K5W5_9PLEO</name>
<reference evidence="2" key="1">
    <citation type="journal article" date="2020" name="Stud. Mycol.">
        <title>101 Dothideomycetes genomes: A test case for predicting lifestyles and emergence of pathogens.</title>
        <authorList>
            <person name="Haridas S."/>
            <person name="Albert R."/>
            <person name="Binder M."/>
            <person name="Bloem J."/>
            <person name="LaButti K."/>
            <person name="Salamov A."/>
            <person name="Andreopoulos B."/>
            <person name="Baker S."/>
            <person name="Barry K."/>
            <person name="Bills G."/>
            <person name="Bluhm B."/>
            <person name="Cannon C."/>
            <person name="Castanera R."/>
            <person name="Culley D."/>
            <person name="Daum C."/>
            <person name="Ezra D."/>
            <person name="Gonzalez J."/>
            <person name="Henrissat B."/>
            <person name="Kuo A."/>
            <person name="Liang C."/>
            <person name="Lipzen A."/>
            <person name="Lutzoni F."/>
            <person name="Magnuson J."/>
            <person name="Mondo S."/>
            <person name="Nolan M."/>
            <person name="Ohm R."/>
            <person name="Pangilinan J."/>
            <person name="Park H.-J."/>
            <person name="Ramirez L."/>
            <person name="Alfaro M."/>
            <person name="Sun H."/>
            <person name="Tritt A."/>
            <person name="Yoshinaga Y."/>
            <person name="Zwiers L.-H."/>
            <person name="Turgeon B."/>
            <person name="Goodwin S."/>
            <person name="Spatafora J."/>
            <person name="Crous P."/>
            <person name="Grigoriev I."/>
        </authorList>
    </citation>
    <scope>NUCLEOTIDE SEQUENCE [LARGE SCALE GENOMIC DNA]</scope>
    <source>
        <strain evidence="2">CBS 304.66</strain>
    </source>
</reference>
<dbReference type="EMBL" id="ML986656">
    <property type="protein sequence ID" value="KAF2261513.1"/>
    <property type="molecule type" value="Genomic_DNA"/>
</dbReference>
<accession>A0A9P4K5W5</accession>
<sequence>MEGDAVAAGDVMLAGRERKRPRNRKEFIHLGHTVGGTSWGLTRDGVGVDGLKQEARDAHRRQFVGKYRIPNLLSSLGERESAKVQEAQAYTSPEAQLVAMPLRDGQRNNLALERVNPRGFGPDGLERIQKPAPSLGSFGSLAPPNLWPPNNLVPRTTTGVAAASTTGTDVEAFHGTGVRGQRRGKQGVLVAGSESRLPGLHLKFPSSSSSVLPAIPSTTSLTSQHPPTAPSHPAVCLPPAGVRDPLLYLAASCSLTSASTWSSAEAEGAVGPAICTRALVPRA</sequence>
<keyword evidence="2" id="KW-1185">Reference proteome</keyword>
<comment type="caution">
    <text evidence="1">The sequence shown here is derived from an EMBL/GenBank/DDBJ whole genome shotgun (WGS) entry which is preliminary data.</text>
</comment>
<dbReference type="Proteomes" id="UP000800093">
    <property type="component" value="Unassembled WGS sequence"/>
</dbReference>
<organism evidence="1 2">
    <name type="scientific">Lojkania enalia</name>
    <dbReference type="NCBI Taxonomy" id="147567"/>
    <lineage>
        <taxon>Eukaryota</taxon>
        <taxon>Fungi</taxon>
        <taxon>Dikarya</taxon>
        <taxon>Ascomycota</taxon>
        <taxon>Pezizomycotina</taxon>
        <taxon>Dothideomycetes</taxon>
        <taxon>Pleosporomycetidae</taxon>
        <taxon>Pleosporales</taxon>
        <taxon>Pleosporales incertae sedis</taxon>
        <taxon>Lojkania</taxon>
    </lineage>
</organism>
<proteinExistence type="predicted"/>
<dbReference type="AlphaFoldDB" id="A0A9P4K5W5"/>
<evidence type="ECO:0000313" key="2">
    <source>
        <dbReference type="Proteomes" id="UP000800093"/>
    </source>
</evidence>